<comment type="caution">
    <text evidence="2">The sequence shown here is derived from an EMBL/GenBank/DDBJ whole genome shotgun (WGS) entry which is preliminary data.</text>
</comment>
<dbReference type="PANTHER" id="PTHR43349">
    <property type="entry name" value="PINORESINOL REDUCTASE-RELATED"/>
    <property type="match status" value="1"/>
</dbReference>
<dbReference type="InterPro" id="IPR036291">
    <property type="entry name" value="NAD(P)-bd_dom_sf"/>
</dbReference>
<accession>A0A164Z2Z1</accession>
<evidence type="ECO:0000259" key="1">
    <source>
        <dbReference type="Pfam" id="PF05368"/>
    </source>
</evidence>
<reference evidence="2" key="1">
    <citation type="journal article" date="2016" name="Nat. Genet.">
        <title>A high-quality carrot genome assembly provides new insights into carotenoid accumulation and asterid genome evolution.</title>
        <authorList>
            <person name="Iorizzo M."/>
            <person name="Ellison S."/>
            <person name="Senalik D."/>
            <person name="Zeng P."/>
            <person name="Satapoomin P."/>
            <person name="Huang J."/>
            <person name="Bowman M."/>
            <person name="Iovene M."/>
            <person name="Sanseverino W."/>
            <person name="Cavagnaro P."/>
            <person name="Yildiz M."/>
            <person name="Macko-Podgorni A."/>
            <person name="Moranska E."/>
            <person name="Grzebelus E."/>
            <person name="Grzebelus D."/>
            <person name="Ashrafi H."/>
            <person name="Zheng Z."/>
            <person name="Cheng S."/>
            <person name="Spooner D."/>
            <person name="Van Deynze A."/>
            <person name="Simon P."/>
        </authorList>
    </citation>
    <scope>NUCLEOTIDE SEQUENCE [LARGE SCALE GENOMIC DNA]</scope>
    <source>
        <tissue evidence="2">Leaf</tissue>
    </source>
</reference>
<feature type="domain" description="NmrA-like" evidence="1">
    <location>
        <begin position="70"/>
        <end position="245"/>
    </location>
</feature>
<dbReference type="SUPFAM" id="SSF51735">
    <property type="entry name" value="NAD(P)-binding Rossmann-fold domains"/>
    <property type="match status" value="1"/>
</dbReference>
<dbReference type="InterPro" id="IPR008030">
    <property type="entry name" value="NmrA-like"/>
</dbReference>
<dbReference type="EMBL" id="LNRQ01000005">
    <property type="protein sequence ID" value="KZM95244.1"/>
    <property type="molecule type" value="Genomic_DNA"/>
</dbReference>
<dbReference type="OMA" id="IAMYTVK"/>
<organism evidence="2">
    <name type="scientific">Daucus carota subsp. sativus</name>
    <name type="common">Carrot</name>
    <dbReference type="NCBI Taxonomy" id="79200"/>
    <lineage>
        <taxon>Eukaryota</taxon>
        <taxon>Viridiplantae</taxon>
        <taxon>Streptophyta</taxon>
        <taxon>Embryophyta</taxon>
        <taxon>Tracheophyta</taxon>
        <taxon>Spermatophyta</taxon>
        <taxon>Magnoliopsida</taxon>
        <taxon>eudicotyledons</taxon>
        <taxon>Gunneridae</taxon>
        <taxon>Pentapetalae</taxon>
        <taxon>asterids</taxon>
        <taxon>campanulids</taxon>
        <taxon>Apiales</taxon>
        <taxon>Apiaceae</taxon>
        <taxon>Apioideae</taxon>
        <taxon>Scandiceae</taxon>
        <taxon>Daucinae</taxon>
        <taxon>Daucus</taxon>
        <taxon>Daucus sect. Daucus</taxon>
    </lineage>
</organism>
<dbReference type="STRING" id="79200.A0A164Z2Z1"/>
<name>A0A164Z2Z1_DAUCS</name>
<dbReference type="Gene3D" id="3.40.50.720">
    <property type="entry name" value="NAD(P)-binding Rossmann-like Domain"/>
    <property type="match status" value="1"/>
</dbReference>
<protein>
    <recommendedName>
        <fullName evidence="1">NmrA-like domain-containing protein</fullName>
    </recommendedName>
</protein>
<dbReference type="AlphaFoldDB" id="A0A164Z2Z1"/>
<proteinExistence type="predicted"/>
<dbReference type="PANTHER" id="PTHR43349:SF43">
    <property type="entry name" value="ISOEUGENOL SYNTHASE 1-LIKE"/>
    <property type="match status" value="1"/>
</dbReference>
<dbReference type="InterPro" id="IPR050608">
    <property type="entry name" value="NmrA-type/Isoflavone_red_sf"/>
</dbReference>
<gene>
    <name evidence="2" type="ORF">DCAR_018486</name>
</gene>
<dbReference type="Gene3D" id="3.90.25.10">
    <property type="entry name" value="UDP-galactose 4-epimerase, domain 1"/>
    <property type="match status" value="1"/>
</dbReference>
<dbReference type="Pfam" id="PF05368">
    <property type="entry name" value="NmrA"/>
    <property type="match status" value="1"/>
</dbReference>
<dbReference type="Gramene" id="KZM95244">
    <property type="protein sequence ID" value="KZM95244"/>
    <property type="gene ID" value="DCAR_018486"/>
</dbReference>
<sequence>MRCEKSKIMIFGATGYFGTYMVKASASSAHPTFVYVRPVKPHHPPSKTQLLSPWELLFLWENWMSTKSLLSPLPPFQTCCDKKKLIRRAAEESGIPYTFVSANSFGAYFVNSLLHPYDQNLKKVTVYGTVGCNYEKDIAEYTVKAATDERAENGLIIYRLPKNVITQLDLISRWERKTGRTMEKTFISDKEMVKLSQSSPFPEAVGIAIFHSIFVKGEQMNYELKEDDLDAVELYPDYDYTTVDQLLDIFVVDPPERGVAAFQ</sequence>
<evidence type="ECO:0000313" key="2">
    <source>
        <dbReference type="EMBL" id="KZM95244.1"/>
    </source>
</evidence>